<dbReference type="RefSeq" id="WP_008695191.1">
    <property type="nucleotide sequence ID" value="NZ_ANOG01000324.1"/>
</dbReference>
<evidence type="ECO:0000256" key="10">
    <source>
        <dbReference type="SAM" id="Phobius"/>
    </source>
</evidence>
<keyword evidence="7 10" id="KW-0472">Membrane</keyword>
<evidence type="ECO:0000256" key="4">
    <source>
        <dbReference type="ARBA" id="ARBA00022692"/>
    </source>
</evidence>
<dbReference type="GO" id="GO:0016471">
    <property type="term" value="C:vacuolar proton-transporting V-type ATPase complex"/>
    <property type="evidence" value="ECO:0007669"/>
    <property type="project" value="TreeGrafter"/>
</dbReference>
<feature type="transmembrane region" description="Helical" evidence="10">
    <location>
        <begin position="492"/>
        <end position="512"/>
    </location>
</feature>
<keyword evidence="6" id="KW-0406">Ion transport</keyword>
<evidence type="ECO:0000256" key="3">
    <source>
        <dbReference type="ARBA" id="ARBA00022448"/>
    </source>
</evidence>
<evidence type="ECO:0000256" key="7">
    <source>
        <dbReference type="ARBA" id="ARBA00023136"/>
    </source>
</evidence>
<protein>
    <submittedName>
        <fullName evidence="11">V-type ATP synthase subunit I</fullName>
    </submittedName>
</protein>
<accession>M5RZF0</accession>
<evidence type="ECO:0000256" key="8">
    <source>
        <dbReference type="SAM" id="Coils"/>
    </source>
</evidence>
<feature type="transmembrane region" description="Helical" evidence="10">
    <location>
        <begin position="392"/>
        <end position="413"/>
    </location>
</feature>
<keyword evidence="8" id="KW-0175">Coiled coil</keyword>
<feature type="transmembrane region" description="Helical" evidence="10">
    <location>
        <begin position="433"/>
        <end position="453"/>
    </location>
</feature>
<dbReference type="Proteomes" id="UP000011991">
    <property type="component" value="Unassembled WGS sequence"/>
</dbReference>
<evidence type="ECO:0000313" key="11">
    <source>
        <dbReference type="EMBL" id="EMI20772.1"/>
    </source>
</evidence>
<feature type="transmembrane region" description="Helical" evidence="10">
    <location>
        <begin position="465"/>
        <end position="486"/>
    </location>
</feature>
<evidence type="ECO:0000256" key="6">
    <source>
        <dbReference type="ARBA" id="ARBA00023065"/>
    </source>
</evidence>
<dbReference type="InterPro" id="IPR002490">
    <property type="entry name" value="V-ATPase_116kDa_su"/>
</dbReference>
<dbReference type="PANTHER" id="PTHR11629:SF63">
    <property type="entry name" value="V-TYPE PROTON ATPASE SUBUNIT A"/>
    <property type="match status" value="1"/>
</dbReference>
<name>M5RZF0_9BACT</name>
<reference evidence="11 12" key="1">
    <citation type="journal article" date="2013" name="Mar. Genomics">
        <title>Expression of sulfatases in Rhodopirellula baltica and the diversity of sulfatases in the genus Rhodopirellula.</title>
        <authorList>
            <person name="Wegner C.E."/>
            <person name="Richter-Heitmann T."/>
            <person name="Klindworth A."/>
            <person name="Klockow C."/>
            <person name="Richter M."/>
            <person name="Achstetter T."/>
            <person name="Glockner F.O."/>
            <person name="Harder J."/>
        </authorList>
    </citation>
    <scope>NUCLEOTIDE SEQUENCE [LARGE SCALE GENOMIC DNA]</scope>
    <source>
        <strain evidence="11 12">SM1</strain>
    </source>
</reference>
<feature type="transmembrane region" description="Helical" evidence="10">
    <location>
        <begin position="572"/>
        <end position="593"/>
    </location>
</feature>
<evidence type="ECO:0000256" key="2">
    <source>
        <dbReference type="ARBA" id="ARBA00009904"/>
    </source>
</evidence>
<evidence type="ECO:0000313" key="12">
    <source>
        <dbReference type="Proteomes" id="UP000011991"/>
    </source>
</evidence>
<organism evidence="11 12">
    <name type="scientific">Rhodopirellula maiorica SM1</name>
    <dbReference type="NCBI Taxonomy" id="1265738"/>
    <lineage>
        <taxon>Bacteria</taxon>
        <taxon>Pseudomonadati</taxon>
        <taxon>Planctomycetota</taxon>
        <taxon>Planctomycetia</taxon>
        <taxon>Pirellulales</taxon>
        <taxon>Pirellulaceae</taxon>
        <taxon>Novipirellula</taxon>
    </lineage>
</organism>
<feature type="transmembrane region" description="Helical" evidence="10">
    <location>
        <begin position="533"/>
        <end position="552"/>
    </location>
</feature>
<feature type="region of interest" description="Disordered" evidence="9">
    <location>
        <begin position="356"/>
        <end position="384"/>
    </location>
</feature>
<comment type="caution">
    <text evidence="11">The sequence shown here is derived from an EMBL/GenBank/DDBJ whole genome shotgun (WGS) entry which is preliminary data.</text>
</comment>
<evidence type="ECO:0000256" key="9">
    <source>
        <dbReference type="SAM" id="MobiDB-lite"/>
    </source>
</evidence>
<keyword evidence="4 10" id="KW-0812">Transmembrane</keyword>
<keyword evidence="12" id="KW-1185">Reference proteome</keyword>
<evidence type="ECO:0000256" key="5">
    <source>
        <dbReference type="ARBA" id="ARBA00022989"/>
    </source>
</evidence>
<comment type="subcellular location">
    <subcellularLocation>
        <location evidence="1">Membrane</location>
        <topology evidence="1">Multi-pass membrane protein</topology>
    </subcellularLocation>
</comment>
<dbReference type="GO" id="GO:0051117">
    <property type="term" value="F:ATPase binding"/>
    <property type="evidence" value="ECO:0007669"/>
    <property type="project" value="TreeGrafter"/>
</dbReference>
<dbReference type="EMBL" id="ANOG01000324">
    <property type="protein sequence ID" value="EMI20772.1"/>
    <property type="molecule type" value="Genomic_DNA"/>
</dbReference>
<dbReference type="AlphaFoldDB" id="M5RZF0"/>
<dbReference type="PATRIC" id="fig|1265738.3.peg.2310"/>
<dbReference type="GO" id="GO:0046961">
    <property type="term" value="F:proton-transporting ATPase activity, rotational mechanism"/>
    <property type="evidence" value="ECO:0007669"/>
    <property type="project" value="InterPro"/>
</dbReference>
<dbReference type="PANTHER" id="PTHR11629">
    <property type="entry name" value="VACUOLAR PROTON ATPASES"/>
    <property type="match status" value="1"/>
</dbReference>
<dbReference type="OrthoDB" id="9803814at2"/>
<sequence>MSIVALERATFVGLSSEKEQLLDDLHRFGSLEIIPLGGDGQATVGGPSTRSRDALKFLLASPQRRHQVHDRSQFDAAEVEQRALELQTQIQSLESQRDDLLLRLEAAKPFGDFSFASPEQMGGLRLWFYVVPHKDVIKLKQHAELVAEKGGAWEVAARDQRFCYVVVVSAEEPKDMPVPRERIGSRSPIELRRRLEEVELAIEDTQAERAYLTRWCLLLARSLQELENAAARAGAAQQTSDLEPVFALEAWVPCEHIDELAELANKRGIVFEHRPPAPGEDPPTLMRNEARVEAGEDLVTFYMTPGYWTWDPSSIVFVSFAIFFAMILADAGYGLVLGLGLLFIWRRLGRPANDDLSGNMYDGPSGPSRNAQDGPEGPSYRTRTTGQRFRPMLLLIVLVSVLYGVLVGSYFGLTPSPDSLLGRLQLLDMNNSALMMGVAVLVGGIHVILANVMDARRYNDWQDGLASWGWAAAVGGGLLVGAGAAIPAVEPLKVIGAVMVVIGLLMVVGYTARHEKPLRRLLGGMLGLTKVSAAFGDVLSYLRLFALGLASASLATAFNDMASDIHGGLPRIGLLFALLVLLFGHSLNLVLGVSSGVIHGLRLNVIEFFNWGLKDDGRRFTPFRRKEGSTWN</sequence>
<evidence type="ECO:0000256" key="1">
    <source>
        <dbReference type="ARBA" id="ARBA00004141"/>
    </source>
</evidence>
<feature type="coiled-coil region" evidence="8">
    <location>
        <begin position="76"/>
        <end position="103"/>
    </location>
</feature>
<keyword evidence="5 10" id="KW-1133">Transmembrane helix</keyword>
<gene>
    <name evidence="11" type="ORF">RMSM_02304</name>
</gene>
<comment type="similarity">
    <text evidence="2">Belongs to the V-ATPase 116 kDa subunit family.</text>
</comment>
<proteinExistence type="inferred from homology"/>
<keyword evidence="3" id="KW-0813">Transport</keyword>
<dbReference type="GO" id="GO:0007035">
    <property type="term" value="P:vacuolar acidification"/>
    <property type="evidence" value="ECO:0007669"/>
    <property type="project" value="TreeGrafter"/>
</dbReference>
<feature type="transmembrane region" description="Helical" evidence="10">
    <location>
        <begin position="315"/>
        <end position="345"/>
    </location>
</feature>
<dbReference type="GO" id="GO:0033179">
    <property type="term" value="C:proton-transporting V-type ATPase, V0 domain"/>
    <property type="evidence" value="ECO:0007669"/>
    <property type="project" value="InterPro"/>
</dbReference>